<keyword evidence="3 6" id="KW-0812">Transmembrane</keyword>
<comment type="similarity">
    <text evidence="2">Belongs to the DsbD family.</text>
</comment>
<evidence type="ECO:0000256" key="2">
    <source>
        <dbReference type="ARBA" id="ARBA00006143"/>
    </source>
</evidence>
<evidence type="ECO:0000313" key="8">
    <source>
        <dbReference type="EMBL" id="NYS46770.1"/>
    </source>
</evidence>
<feature type="transmembrane region" description="Helical" evidence="6">
    <location>
        <begin position="171"/>
        <end position="197"/>
    </location>
</feature>
<comment type="caution">
    <text evidence="8">The sequence shown here is derived from an EMBL/GenBank/DDBJ whole genome shotgun (WGS) entry which is preliminary data.</text>
</comment>
<feature type="domain" description="Cytochrome C biogenesis protein transmembrane" evidence="7">
    <location>
        <begin position="7"/>
        <end position="207"/>
    </location>
</feature>
<comment type="subcellular location">
    <subcellularLocation>
        <location evidence="1">Membrane</location>
        <topology evidence="1">Multi-pass membrane protein</topology>
    </subcellularLocation>
</comment>
<dbReference type="Pfam" id="PF02683">
    <property type="entry name" value="DsbD_TM"/>
    <property type="match status" value="1"/>
</dbReference>
<evidence type="ECO:0000256" key="3">
    <source>
        <dbReference type="ARBA" id="ARBA00022692"/>
    </source>
</evidence>
<keyword evidence="5 6" id="KW-0472">Membrane</keyword>
<evidence type="ECO:0000256" key="6">
    <source>
        <dbReference type="SAM" id="Phobius"/>
    </source>
</evidence>
<feature type="transmembrane region" description="Helical" evidence="6">
    <location>
        <begin position="92"/>
        <end position="111"/>
    </location>
</feature>
<feature type="transmembrane region" description="Helical" evidence="6">
    <location>
        <begin position="56"/>
        <end position="80"/>
    </location>
</feature>
<dbReference type="Proteomes" id="UP000531840">
    <property type="component" value="Unassembled WGS sequence"/>
</dbReference>
<evidence type="ECO:0000256" key="1">
    <source>
        <dbReference type="ARBA" id="ARBA00004141"/>
    </source>
</evidence>
<dbReference type="PANTHER" id="PTHR31272">
    <property type="entry name" value="CYTOCHROME C-TYPE BIOGENESIS PROTEIN HI_1454-RELATED"/>
    <property type="match status" value="1"/>
</dbReference>
<feature type="transmembrane region" description="Helical" evidence="6">
    <location>
        <begin position="16"/>
        <end position="35"/>
    </location>
</feature>
<organism evidence="8 9">
    <name type="scientific">Gemelliphila palaticanis</name>
    <dbReference type="NCBI Taxonomy" id="81950"/>
    <lineage>
        <taxon>Bacteria</taxon>
        <taxon>Bacillati</taxon>
        <taxon>Bacillota</taxon>
        <taxon>Bacilli</taxon>
        <taxon>Bacillales</taxon>
        <taxon>Gemellaceae</taxon>
        <taxon>Gemelliphila</taxon>
    </lineage>
</organism>
<proteinExistence type="inferred from homology"/>
<gene>
    <name evidence="8" type="ORF">HZY85_00980</name>
</gene>
<sequence>MDINIIKIITLFLEGILSFFSPCIIPIIPIYMTILSKNNKDLQTNNSKLYKLKNSLNSVFFIIGVSTTFFIIAFTTSYISMFLNDNIRNIQIISGILIIIMGLSQLGILNIKFLNNEFSLKNKLKLKDKKINIAISFFMGFTFSFSWTPCIGPIMSSVILYASTHNSYNSFLLICTYSIGFIIPFILMAIFTTKIIIFIKQHPKIIKNTVLLSGIILILIGISIITGDFNKLVIKYFM</sequence>
<name>A0ABX2SXA7_9BACL</name>
<accession>A0ABX2SXA7</accession>
<dbReference type="RefSeq" id="WP_179939942.1">
    <property type="nucleotide sequence ID" value="NZ_JACBYF010000001.1"/>
</dbReference>
<reference evidence="8 9" key="1">
    <citation type="submission" date="2020-07" db="EMBL/GenBank/DDBJ databases">
        <title>MOT database genomes.</title>
        <authorList>
            <person name="Joseph S."/>
            <person name="Aduse-Opoku J."/>
            <person name="Hashim A."/>
            <person name="Wade W."/>
            <person name="Curtis M."/>
        </authorList>
    </citation>
    <scope>NUCLEOTIDE SEQUENCE [LARGE SCALE GENOMIC DNA]</scope>
    <source>
        <strain evidence="8 9">CIP 106318</strain>
    </source>
</reference>
<feature type="transmembrane region" description="Helical" evidence="6">
    <location>
        <begin position="131"/>
        <end position="159"/>
    </location>
</feature>
<dbReference type="InterPro" id="IPR003834">
    <property type="entry name" value="Cyt_c_assmbl_TM_dom"/>
</dbReference>
<keyword evidence="9" id="KW-1185">Reference proteome</keyword>
<protein>
    <submittedName>
        <fullName evidence="8">Cytochrome c biogenesis protein CcdA</fullName>
    </submittedName>
</protein>
<dbReference type="InterPro" id="IPR051790">
    <property type="entry name" value="Cytochrome_c-biogenesis_DsbD"/>
</dbReference>
<evidence type="ECO:0000256" key="5">
    <source>
        <dbReference type="ARBA" id="ARBA00023136"/>
    </source>
</evidence>
<feature type="transmembrane region" description="Helical" evidence="6">
    <location>
        <begin position="209"/>
        <end position="229"/>
    </location>
</feature>
<evidence type="ECO:0000256" key="4">
    <source>
        <dbReference type="ARBA" id="ARBA00022989"/>
    </source>
</evidence>
<evidence type="ECO:0000313" key="9">
    <source>
        <dbReference type="Proteomes" id="UP000531840"/>
    </source>
</evidence>
<dbReference type="PANTHER" id="PTHR31272:SF4">
    <property type="entry name" value="CYTOCHROME C-TYPE BIOGENESIS PROTEIN HI_1454-RELATED"/>
    <property type="match status" value="1"/>
</dbReference>
<keyword evidence="4 6" id="KW-1133">Transmembrane helix</keyword>
<dbReference type="EMBL" id="JACBYF010000001">
    <property type="protein sequence ID" value="NYS46770.1"/>
    <property type="molecule type" value="Genomic_DNA"/>
</dbReference>
<evidence type="ECO:0000259" key="7">
    <source>
        <dbReference type="Pfam" id="PF02683"/>
    </source>
</evidence>